<accession>A0ABZ2EVH7</accession>
<evidence type="ECO:0000313" key="2">
    <source>
        <dbReference type="Proteomes" id="UP001348492"/>
    </source>
</evidence>
<evidence type="ECO:0000313" key="1">
    <source>
        <dbReference type="EMBL" id="WWD83481.1"/>
    </source>
</evidence>
<dbReference type="EMBL" id="CP117523">
    <property type="protein sequence ID" value="WWD83481.1"/>
    <property type="molecule type" value="Genomic_DNA"/>
</dbReference>
<dbReference type="Proteomes" id="UP001348492">
    <property type="component" value="Chromosome"/>
</dbReference>
<dbReference type="PANTHER" id="PTHR41260">
    <property type="entry name" value="PROTEIN ECSC"/>
    <property type="match status" value="1"/>
</dbReference>
<proteinExistence type="predicted"/>
<dbReference type="InterPro" id="IPR024787">
    <property type="entry name" value="EcsC"/>
</dbReference>
<reference evidence="1 2" key="1">
    <citation type="journal article" date="2023" name="PLoS ONE">
        <title>Genome-based metabolic and phylogenomic analysis of three Terrisporobacter species.</title>
        <authorList>
            <person name="Boer T."/>
            <person name="Bengelsdorf F.R."/>
            <person name="Bomeke M."/>
            <person name="Daniel R."/>
            <person name="Poehlein A."/>
        </authorList>
    </citation>
    <scope>NUCLEOTIDE SEQUENCE [LARGE SCALE GENOMIC DNA]</scope>
    <source>
        <strain evidence="1 2">DSM 1288</strain>
    </source>
</reference>
<gene>
    <name evidence="1" type="ORF">TEGL_18910</name>
</gene>
<dbReference type="PANTHER" id="PTHR41260:SF1">
    <property type="entry name" value="PROTEIN ECSC"/>
    <property type="match status" value="1"/>
</dbReference>
<dbReference type="RefSeq" id="WP_018591094.1">
    <property type="nucleotide sequence ID" value="NZ_CP117523.1"/>
</dbReference>
<organism evidence="1 2">
    <name type="scientific">Terrisporobacter glycolicus ATCC 14880 = DSM 1288</name>
    <dbReference type="NCBI Taxonomy" id="1121315"/>
    <lineage>
        <taxon>Bacteria</taxon>
        <taxon>Bacillati</taxon>
        <taxon>Bacillota</taxon>
        <taxon>Clostridia</taxon>
        <taxon>Peptostreptococcales</taxon>
        <taxon>Peptostreptococcaceae</taxon>
        <taxon>Terrisporobacter</taxon>
    </lineage>
</organism>
<evidence type="ECO:0008006" key="3">
    <source>
        <dbReference type="Google" id="ProtNLM"/>
    </source>
</evidence>
<dbReference type="Pfam" id="PF12787">
    <property type="entry name" value="EcsC"/>
    <property type="match status" value="1"/>
</dbReference>
<keyword evidence="2" id="KW-1185">Reference proteome</keyword>
<name>A0ABZ2EVH7_9FIRM</name>
<protein>
    <recommendedName>
        <fullName evidence="3">EcsC protein family protein</fullName>
    </recommendedName>
</protein>
<sequence>MDDYMIDAKVQHKLWKREMKKKVSLINKIASKTQKKFNSMLPRKYHEILTNAVKTMVKTVLFGYKYITKDPLNHISIEEREKIVKSKIDFYKKTAMAEGLATGAGGFILGLTDFPLLLSIKVKLLYDIAAIYGFDVRDYKERLYILNIIQLAFSSQSYSKDVYNKMEKWDEYSYNLPGNINDFDWKSFQQEYRDYLDLAKLLQLMPVIGAAVGFYVNGKLLDKLGDVAINSYRMRLEEFK</sequence>